<dbReference type="PROSITE" id="PS51352">
    <property type="entry name" value="THIOREDOXIN_2"/>
    <property type="match status" value="1"/>
</dbReference>
<dbReference type="InterPro" id="IPR013766">
    <property type="entry name" value="Thioredoxin_domain"/>
</dbReference>
<dbReference type="Proteomes" id="UP000033995">
    <property type="component" value="Unassembled WGS sequence"/>
</dbReference>
<dbReference type="AlphaFoldDB" id="A0A0F9ZSM8"/>
<evidence type="ECO:0000313" key="2">
    <source>
        <dbReference type="EMBL" id="KKP47224.1"/>
    </source>
</evidence>
<reference evidence="2 3" key="1">
    <citation type="journal article" date="2015" name="Nature">
        <title>rRNA introns, odd ribosomes, and small enigmatic genomes across a large radiation of phyla.</title>
        <authorList>
            <person name="Brown C.T."/>
            <person name="Hug L.A."/>
            <person name="Thomas B.C."/>
            <person name="Sharon I."/>
            <person name="Castelle C.J."/>
            <person name="Singh A."/>
            <person name="Wilkins M.J."/>
            <person name="Williams K.H."/>
            <person name="Banfield J.F."/>
        </authorList>
    </citation>
    <scope>NUCLEOTIDE SEQUENCE [LARGE SCALE GENOMIC DNA]</scope>
</reference>
<dbReference type="EMBL" id="LBOZ01000005">
    <property type="protein sequence ID" value="KKP47224.1"/>
    <property type="molecule type" value="Genomic_DNA"/>
</dbReference>
<dbReference type="SUPFAM" id="SSF52833">
    <property type="entry name" value="Thioredoxin-like"/>
    <property type="match status" value="1"/>
</dbReference>
<dbReference type="Gene3D" id="3.40.30.10">
    <property type="entry name" value="Glutaredoxin"/>
    <property type="match status" value="1"/>
</dbReference>
<sequence length="164" mass="19025">MRKVILFFVLLVIFVSLAVFLLNAFVLQKNYFENKNGNSQAETGPETIETPSYYKNYLKEDYEKALNKKRVLVLYFSSNWCQECQDQEKINNQVFDELIKEGVVGLKIHILDSETTTETDAVAKKFDITKEQSFVILDKNGVVFFKHTGLLEEDLLKQKILDAR</sequence>
<accession>A0A0F9ZSM8</accession>
<gene>
    <name evidence="2" type="ORF">UR38_C0005G0037</name>
</gene>
<organism evidence="2 3">
    <name type="scientific">Candidatus Woesebacteria bacterium GW2011_GWA2_33_28</name>
    <dbReference type="NCBI Taxonomy" id="1618561"/>
    <lineage>
        <taxon>Bacteria</taxon>
        <taxon>Candidatus Woeseibacteriota</taxon>
    </lineage>
</organism>
<feature type="domain" description="Thioredoxin" evidence="1">
    <location>
        <begin position="38"/>
        <end position="164"/>
    </location>
</feature>
<protein>
    <recommendedName>
        <fullName evidence="1">Thioredoxin domain-containing protein</fullName>
    </recommendedName>
</protein>
<name>A0A0F9ZSM8_9BACT</name>
<dbReference type="CDD" id="cd02947">
    <property type="entry name" value="TRX_family"/>
    <property type="match status" value="1"/>
</dbReference>
<evidence type="ECO:0000313" key="3">
    <source>
        <dbReference type="Proteomes" id="UP000033995"/>
    </source>
</evidence>
<dbReference type="Pfam" id="PF00085">
    <property type="entry name" value="Thioredoxin"/>
    <property type="match status" value="1"/>
</dbReference>
<comment type="caution">
    <text evidence="2">The sequence shown here is derived from an EMBL/GenBank/DDBJ whole genome shotgun (WGS) entry which is preliminary data.</text>
</comment>
<proteinExistence type="predicted"/>
<evidence type="ECO:0000259" key="1">
    <source>
        <dbReference type="PROSITE" id="PS51352"/>
    </source>
</evidence>
<dbReference type="InterPro" id="IPR036249">
    <property type="entry name" value="Thioredoxin-like_sf"/>
</dbReference>